<dbReference type="AlphaFoldDB" id="A0A521AZT3"/>
<dbReference type="GO" id="GO:0004427">
    <property type="term" value="F:inorganic diphosphate phosphatase activity"/>
    <property type="evidence" value="ECO:0007669"/>
    <property type="project" value="UniProtKB-EC"/>
</dbReference>
<keyword evidence="5" id="KW-0460">Magnesium</keyword>
<dbReference type="SUPFAM" id="SSF50324">
    <property type="entry name" value="Inorganic pyrophosphatase"/>
    <property type="match status" value="1"/>
</dbReference>
<evidence type="ECO:0000256" key="3">
    <source>
        <dbReference type="ARBA" id="ARBA00022723"/>
    </source>
</evidence>
<name>A0A521AZT3_9BACT</name>
<dbReference type="PROSITE" id="PS00387">
    <property type="entry name" value="PPASE"/>
    <property type="match status" value="1"/>
</dbReference>
<evidence type="ECO:0000313" key="7">
    <source>
        <dbReference type="Proteomes" id="UP000317593"/>
    </source>
</evidence>
<proteinExistence type="predicted"/>
<keyword evidence="7" id="KW-1185">Reference proteome</keyword>
<evidence type="ECO:0000256" key="5">
    <source>
        <dbReference type="ARBA" id="ARBA00022842"/>
    </source>
</evidence>
<dbReference type="InterPro" id="IPR008162">
    <property type="entry name" value="Pyrophosphatase"/>
</dbReference>
<evidence type="ECO:0000256" key="4">
    <source>
        <dbReference type="ARBA" id="ARBA00022801"/>
    </source>
</evidence>
<keyword evidence="4" id="KW-0378">Hydrolase</keyword>
<evidence type="ECO:0000256" key="1">
    <source>
        <dbReference type="ARBA" id="ARBA00001946"/>
    </source>
</evidence>
<dbReference type="Gene3D" id="3.90.80.10">
    <property type="entry name" value="Inorganic pyrophosphatase"/>
    <property type="match status" value="1"/>
</dbReference>
<evidence type="ECO:0000313" key="6">
    <source>
        <dbReference type="EMBL" id="SMO40299.1"/>
    </source>
</evidence>
<dbReference type="GO" id="GO:0000287">
    <property type="term" value="F:magnesium ion binding"/>
    <property type="evidence" value="ECO:0007669"/>
    <property type="project" value="InterPro"/>
</dbReference>
<keyword evidence="3" id="KW-0479">Metal-binding</keyword>
<reference evidence="6 7" key="1">
    <citation type="submission" date="2017-05" db="EMBL/GenBank/DDBJ databases">
        <authorList>
            <person name="Varghese N."/>
            <person name="Submissions S."/>
        </authorList>
    </citation>
    <scope>NUCLEOTIDE SEQUENCE [LARGE SCALE GENOMIC DNA]</scope>
    <source>
        <strain evidence="6 7">DSM 21194</strain>
    </source>
</reference>
<dbReference type="OrthoDB" id="5187599at2"/>
<dbReference type="PANTHER" id="PTHR10286">
    <property type="entry name" value="INORGANIC PYROPHOSPHATASE"/>
    <property type="match status" value="1"/>
</dbReference>
<gene>
    <name evidence="6" type="ORF">SAMN06265218_10232</name>
</gene>
<comment type="cofactor">
    <cofactor evidence="1">
        <name>Mg(2+)</name>
        <dbReference type="ChEBI" id="CHEBI:18420"/>
    </cofactor>
</comment>
<dbReference type="NCBIfam" id="NF001886">
    <property type="entry name" value="PRK00642.1"/>
    <property type="match status" value="1"/>
</dbReference>
<organism evidence="6 7">
    <name type="scientific">Fodinibius sediminis</name>
    <dbReference type="NCBI Taxonomy" id="1214077"/>
    <lineage>
        <taxon>Bacteria</taxon>
        <taxon>Pseudomonadati</taxon>
        <taxon>Balneolota</taxon>
        <taxon>Balneolia</taxon>
        <taxon>Balneolales</taxon>
        <taxon>Balneolaceae</taxon>
        <taxon>Fodinibius</taxon>
    </lineage>
</organism>
<sequence>MERDQIRRFLETSKLFSKPHPWHGINIGDDAPNKIKVFIELVPGDTMKYELDKESGYLKVDRPQRFSNICPMPYGFVPKTLCSDRVGEFCMEKTGREGIVGDGDPLDICVITERNIPHGNLILDAIPVGGLRMIDGEEADDKIIAVLSGDASFGQMRDIEEVPKHMIDRLSHYFLTYKEKPFSDEERECEITHIYGRDEAKEVIKRSMEDYNNRFDVDKRKLLKMIQTGLK</sequence>
<accession>A0A521AZT3</accession>
<dbReference type="EMBL" id="FXTH01000002">
    <property type="protein sequence ID" value="SMO40299.1"/>
    <property type="molecule type" value="Genomic_DNA"/>
</dbReference>
<protein>
    <recommendedName>
        <fullName evidence="2">inorganic diphosphatase</fullName>
        <ecNumber evidence="2">3.6.1.1</ecNumber>
    </recommendedName>
</protein>
<dbReference type="Pfam" id="PF00719">
    <property type="entry name" value="Pyrophosphatase"/>
    <property type="match status" value="1"/>
</dbReference>
<evidence type="ECO:0000256" key="2">
    <source>
        <dbReference type="ARBA" id="ARBA00012146"/>
    </source>
</evidence>
<dbReference type="GO" id="GO:0006796">
    <property type="term" value="P:phosphate-containing compound metabolic process"/>
    <property type="evidence" value="ECO:0007669"/>
    <property type="project" value="InterPro"/>
</dbReference>
<dbReference type="InterPro" id="IPR036649">
    <property type="entry name" value="Pyrophosphatase_sf"/>
</dbReference>
<dbReference type="GO" id="GO:0005737">
    <property type="term" value="C:cytoplasm"/>
    <property type="evidence" value="ECO:0007669"/>
    <property type="project" value="InterPro"/>
</dbReference>
<dbReference type="Proteomes" id="UP000317593">
    <property type="component" value="Unassembled WGS sequence"/>
</dbReference>
<dbReference type="EC" id="3.6.1.1" evidence="2"/>